<feature type="region of interest" description="Disordered" evidence="1">
    <location>
        <begin position="96"/>
        <end position="122"/>
    </location>
</feature>
<dbReference type="InterPro" id="IPR052973">
    <property type="entry name" value="Fungal_sec-metab_reg_TF"/>
</dbReference>
<accession>A0AA40CXF9</accession>
<sequence length="562" mass="62639">MTAALPRPGMEVQAWEEPGNEHTTMAPRPKRKFESDEDTPEQAGLRGTGRGDETSRTTPTAETQSLYDDIRRIEENLNMDMQDRIQLQEGPTVDQAAYLQPPPYSQAPTSPQSPSCASTTHSLTRALDDVAIEEEEPQNKKRKAMRHGPLDGLRRAKAALMRKLGACADCKARKVKCNHFDNTLFEQEYQRRKRRELGIPVAPQPQGAPAQVSQPSFNNLAVDQVGSWQPNLPPSHPSGGNQLEVEIDDLFRGLPSGLTGPQAPYYPAERPLRLITSLPTNLFSPQPMLSNNDITRMPLSPVADHRVPMGRKIGGGVWECKHGDDDNLNPFGVCGQRFSTLDGLRQHFEGMHLPYLDEIGMYKCTKIRFGDDRVERVCGTLCEDDRTSCFQCDGNQWELWRYALVSRTPSLTSGPSVRVGSQDGSAMGGYGQQRYLFQGQGQPTDFEMLFPGRLQSQYTVKGPFLLVISTLSLIVMDNWLVAGLGDKETVSAVLDAMRIHVFWMSLLCVFTGLAVMWLFKHIRFRLEEDIRLTLPSASAISDVSFSTLLVPPSIGILRILAR</sequence>
<dbReference type="EMBL" id="JAULSV010000001">
    <property type="protein sequence ID" value="KAK0655130.1"/>
    <property type="molecule type" value="Genomic_DNA"/>
</dbReference>
<keyword evidence="2" id="KW-0812">Transmembrane</keyword>
<keyword evidence="4" id="KW-1185">Reference proteome</keyword>
<evidence type="ECO:0000313" key="4">
    <source>
        <dbReference type="Proteomes" id="UP001174936"/>
    </source>
</evidence>
<feature type="compositionally biased region" description="Polar residues" evidence="1">
    <location>
        <begin position="106"/>
        <end position="122"/>
    </location>
</feature>
<dbReference type="PANTHER" id="PTHR35392">
    <property type="entry name" value="ZN(II)2CYS6 TRANSCRIPTION FACTOR (EUROFUNG)-RELATED-RELATED"/>
    <property type="match status" value="1"/>
</dbReference>
<keyword evidence="2" id="KW-1133">Transmembrane helix</keyword>
<keyword evidence="2" id="KW-0472">Membrane</keyword>
<evidence type="ECO:0000313" key="3">
    <source>
        <dbReference type="EMBL" id="KAK0655130.1"/>
    </source>
</evidence>
<proteinExistence type="predicted"/>
<feature type="transmembrane region" description="Helical" evidence="2">
    <location>
        <begin position="501"/>
        <end position="519"/>
    </location>
</feature>
<organism evidence="3 4">
    <name type="scientific">Cercophora newfieldiana</name>
    <dbReference type="NCBI Taxonomy" id="92897"/>
    <lineage>
        <taxon>Eukaryota</taxon>
        <taxon>Fungi</taxon>
        <taxon>Dikarya</taxon>
        <taxon>Ascomycota</taxon>
        <taxon>Pezizomycotina</taxon>
        <taxon>Sordariomycetes</taxon>
        <taxon>Sordariomycetidae</taxon>
        <taxon>Sordariales</taxon>
        <taxon>Lasiosphaeriaceae</taxon>
        <taxon>Cercophora</taxon>
    </lineage>
</organism>
<evidence type="ECO:0000256" key="1">
    <source>
        <dbReference type="SAM" id="MobiDB-lite"/>
    </source>
</evidence>
<gene>
    <name evidence="3" type="ORF">B0T16DRAFT_440472</name>
</gene>
<evidence type="ECO:0000256" key="2">
    <source>
        <dbReference type="SAM" id="Phobius"/>
    </source>
</evidence>
<feature type="compositionally biased region" description="Polar residues" evidence="1">
    <location>
        <begin position="56"/>
        <end position="66"/>
    </location>
</feature>
<dbReference type="Proteomes" id="UP001174936">
    <property type="component" value="Unassembled WGS sequence"/>
</dbReference>
<dbReference type="AlphaFoldDB" id="A0AA40CXF9"/>
<feature type="region of interest" description="Disordered" evidence="1">
    <location>
        <begin position="1"/>
        <end position="72"/>
    </location>
</feature>
<comment type="caution">
    <text evidence="3">The sequence shown here is derived from an EMBL/GenBank/DDBJ whole genome shotgun (WGS) entry which is preliminary data.</text>
</comment>
<protein>
    <submittedName>
        <fullName evidence="3">Uncharacterized protein</fullName>
    </submittedName>
</protein>
<feature type="transmembrane region" description="Helical" evidence="2">
    <location>
        <begin position="463"/>
        <end position="481"/>
    </location>
</feature>
<name>A0AA40CXF9_9PEZI</name>
<reference evidence="3" key="1">
    <citation type="submission" date="2023-06" db="EMBL/GenBank/DDBJ databases">
        <title>Genome-scale phylogeny and comparative genomics of the fungal order Sordariales.</title>
        <authorList>
            <consortium name="Lawrence Berkeley National Laboratory"/>
            <person name="Hensen N."/>
            <person name="Bonometti L."/>
            <person name="Westerberg I."/>
            <person name="Brannstrom I.O."/>
            <person name="Guillou S."/>
            <person name="Cros-Aarteil S."/>
            <person name="Calhoun S."/>
            <person name="Haridas S."/>
            <person name="Kuo A."/>
            <person name="Mondo S."/>
            <person name="Pangilinan J."/>
            <person name="Riley R."/>
            <person name="Labutti K."/>
            <person name="Andreopoulos B."/>
            <person name="Lipzen A."/>
            <person name="Chen C."/>
            <person name="Yanf M."/>
            <person name="Daum C."/>
            <person name="Ng V."/>
            <person name="Clum A."/>
            <person name="Steindorff A."/>
            <person name="Ohm R."/>
            <person name="Martin F."/>
            <person name="Silar P."/>
            <person name="Natvig D."/>
            <person name="Lalanne C."/>
            <person name="Gautier V."/>
            <person name="Ament-Velasquez S.L."/>
            <person name="Kruys A."/>
            <person name="Hutchinson M.I."/>
            <person name="Powell A.J."/>
            <person name="Barry K."/>
            <person name="Miller A.N."/>
            <person name="Grigoriev I.V."/>
            <person name="Debuchy R."/>
            <person name="Gladieux P."/>
            <person name="Thoren M.H."/>
            <person name="Johannesson H."/>
        </authorList>
    </citation>
    <scope>NUCLEOTIDE SEQUENCE</scope>
    <source>
        <strain evidence="3">SMH2532-1</strain>
    </source>
</reference>